<sequence length="217" mass="23445">MNVQAVLFDLDGTLADTAVDLGGALNDLLREKGLPEKALADIRPHASHGSAALLQFGAGISAQHHDFAQWREEYLQAYDRCFDRDTVLFDGINELISSLHAQGFAWGIITNKPKRFTDRLVPKLGFAVPPAVVVSGDTCAEAKPSVLPMLYACKQLGVQAASCVYVGDAERDIQAGRAAGMKTVLAAWGYIGEHDTPETWGYDVAANQPLDILNFCI</sequence>
<dbReference type="AlphaFoldDB" id="A0AAX2J726"/>
<dbReference type="GO" id="GO:0046872">
    <property type="term" value="F:metal ion binding"/>
    <property type="evidence" value="ECO:0007669"/>
    <property type="project" value="UniProtKB-KW"/>
</dbReference>
<evidence type="ECO:0000256" key="3">
    <source>
        <dbReference type="ARBA" id="ARBA00013078"/>
    </source>
</evidence>
<dbReference type="GeneID" id="93263132"/>
<dbReference type="FunFam" id="3.40.50.1000:FF:000022">
    <property type="entry name" value="Phosphoglycolate phosphatase"/>
    <property type="match status" value="1"/>
</dbReference>
<dbReference type="SUPFAM" id="SSF56784">
    <property type="entry name" value="HAD-like"/>
    <property type="match status" value="1"/>
</dbReference>
<comment type="catalytic activity">
    <reaction evidence="1">
        <text>2-phosphoglycolate + H2O = glycolate + phosphate</text>
        <dbReference type="Rhea" id="RHEA:14369"/>
        <dbReference type="ChEBI" id="CHEBI:15377"/>
        <dbReference type="ChEBI" id="CHEBI:29805"/>
        <dbReference type="ChEBI" id="CHEBI:43474"/>
        <dbReference type="ChEBI" id="CHEBI:58033"/>
        <dbReference type="EC" id="3.1.3.18"/>
    </reaction>
</comment>
<dbReference type="GO" id="GO:0006281">
    <property type="term" value="P:DNA repair"/>
    <property type="evidence" value="ECO:0007669"/>
    <property type="project" value="TreeGrafter"/>
</dbReference>
<evidence type="ECO:0000256" key="2">
    <source>
        <dbReference type="ARBA" id="ARBA00004818"/>
    </source>
</evidence>
<keyword evidence="4" id="KW-0479">Metal-binding</keyword>
<dbReference type="InterPro" id="IPR036412">
    <property type="entry name" value="HAD-like_sf"/>
</dbReference>
<comment type="pathway">
    <text evidence="2">Organic acid metabolism; glycolate biosynthesis; glycolate from 2-phosphoglycolate: step 1/1.</text>
</comment>
<dbReference type="InterPro" id="IPR023214">
    <property type="entry name" value="HAD_sf"/>
</dbReference>
<dbReference type="GO" id="GO:0005829">
    <property type="term" value="C:cytosol"/>
    <property type="evidence" value="ECO:0007669"/>
    <property type="project" value="TreeGrafter"/>
</dbReference>
<protein>
    <recommendedName>
        <fullName evidence="3">phosphoglycolate phosphatase</fullName>
        <ecNumber evidence="3">3.1.3.18</ecNumber>
    </recommendedName>
</protein>
<dbReference type="InterPro" id="IPR006439">
    <property type="entry name" value="HAD-SF_hydro_IA"/>
</dbReference>
<dbReference type="EC" id="3.1.3.18" evidence="3"/>
<dbReference type="Gene3D" id="1.10.150.240">
    <property type="entry name" value="Putative phosphatase, domain 2"/>
    <property type="match status" value="1"/>
</dbReference>
<dbReference type="SFLD" id="SFLDG01129">
    <property type="entry name" value="C1.5:_HAD__Beta-PGM__Phosphata"/>
    <property type="match status" value="1"/>
</dbReference>
<evidence type="ECO:0000256" key="8">
    <source>
        <dbReference type="ARBA" id="ARBA00059247"/>
    </source>
</evidence>
<proteinExistence type="predicted"/>
<keyword evidence="6" id="KW-0460">Magnesium</keyword>
<accession>A0AAX2J726</accession>
<evidence type="ECO:0000256" key="6">
    <source>
        <dbReference type="ARBA" id="ARBA00022842"/>
    </source>
</evidence>
<dbReference type="InterPro" id="IPR041492">
    <property type="entry name" value="HAD_2"/>
</dbReference>
<dbReference type="RefSeq" id="WP_003785016.1">
    <property type="nucleotide sequence ID" value="NZ_CP091518.1"/>
</dbReference>
<dbReference type="NCBIfam" id="TIGR01549">
    <property type="entry name" value="HAD-SF-IA-v1"/>
    <property type="match status" value="1"/>
</dbReference>
<dbReference type="Pfam" id="PF13419">
    <property type="entry name" value="HAD_2"/>
    <property type="match status" value="1"/>
</dbReference>
<keyword evidence="5 9" id="KW-0378">Hydrolase</keyword>
<keyword evidence="7" id="KW-0119">Carbohydrate metabolism</keyword>
<reference evidence="9 10" key="1">
    <citation type="submission" date="2018-06" db="EMBL/GenBank/DDBJ databases">
        <authorList>
            <consortium name="Pathogen Informatics"/>
            <person name="Doyle S."/>
        </authorList>
    </citation>
    <scope>NUCLEOTIDE SEQUENCE [LARGE SCALE GENOMIC DNA]</scope>
    <source>
        <strain evidence="9 10">NCTC10529</strain>
    </source>
</reference>
<dbReference type="PANTHER" id="PTHR43434">
    <property type="entry name" value="PHOSPHOGLYCOLATE PHOSPHATASE"/>
    <property type="match status" value="1"/>
</dbReference>
<dbReference type="PANTHER" id="PTHR43434:SF23">
    <property type="entry name" value="PHOSPHOGLYCOLATE PHOSPHATASE"/>
    <property type="match status" value="1"/>
</dbReference>
<evidence type="ECO:0000313" key="9">
    <source>
        <dbReference type="EMBL" id="SQH25657.1"/>
    </source>
</evidence>
<dbReference type="Proteomes" id="UP000248598">
    <property type="component" value="Chromosome 1"/>
</dbReference>
<dbReference type="SFLD" id="SFLDS00003">
    <property type="entry name" value="Haloacid_Dehalogenase"/>
    <property type="match status" value="1"/>
</dbReference>
<dbReference type="EMBL" id="LS483426">
    <property type="protein sequence ID" value="SQH25657.1"/>
    <property type="molecule type" value="Genomic_DNA"/>
</dbReference>
<evidence type="ECO:0000256" key="1">
    <source>
        <dbReference type="ARBA" id="ARBA00000830"/>
    </source>
</evidence>
<dbReference type="SFLD" id="SFLDG01135">
    <property type="entry name" value="C1.5.6:_HAD__Beta-PGM__Phospha"/>
    <property type="match status" value="1"/>
</dbReference>
<dbReference type="InterPro" id="IPR050155">
    <property type="entry name" value="HAD-like_hydrolase_sf"/>
</dbReference>
<organism evidence="9 10">
    <name type="scientific">Kingella kingae</name>
    <dbReference type="NCBI Taxonomy" id="504"/>
    <lineage>
        <taxon>Bacteria</taxon>
        <taxon>Pseudomonadati</taxon>
        <taxon>Pseudomonadota</taxon>
        <taxon>Betaproteobacteria</taxon>
        <taxon>Neisseriales</taxon>
        <taxon>Neisseriaceae</taxon>
        <taxon>Kingella</taxon>
    </lineage>
</organism>
<dbReference type="PRINTS" id="PR00413">
    <property type="entry name" value="HADHALOGNASE"/>
</dbReference>
<dbReference type="NCBIfam" id="TIGR01509">
    <property type="entry name" value="HAD-SF-IA-v3"/>
    <property type="match status" value="1"/>
</dbReference>
<evidence type="ECO:0000256" key="4">
    <source>
        <dbReference type="ARBA" id="ARBA00022723"/>
    </source>
</evidence>
<dbReference type="Gene3D" id="3.40.50.1000">
    <property type="entry name" value="HAD superfamily/HAD-like"/>
    <property type="match status" value="1"/>
</dbReference>
<name>A0AAX2J726_KINKI</name>
<evidence type="ECO:0000313" key="10">
    <source>
        <dbReference type="Proteomes" id="UP000248598"/>
    </source>
</evidence>
<comment type="function">
    <text evidence="8">Specifically catalyzes the dephosphorylation of 2-phosphoglycolate. Is involved in the dissimilation of the intracellular 2-phosphoglycolate formed during the DNA repair of 3'-phosphoglycolate ends, a major class of DNA lesions induced by oxidative stress.</text>
</comment>
<dbReference type="GO" id="GO:0008967">
    <property type="term" value="F:phosphoglycolate phosphatase activity"/>
    <property type="evidence" value="ECO:0007669"/>
    <property type="project" value="UniProtKB-EC"/>
</dbReference>
<evidence type="ECO:0000256" key="5">
    <source>
        <dbReference type="ARBA" id="ARBA00022801"/>
    </source>
</evidence>
<dbReference type="InterPro" id="IPR023198">
    <property type="entry name" value="PGP-like_dom2"/>
</dbReference>
<evidence type="ECO:0000256" key="7">
    <source>
        <dbReference type="ARBA" id="ARBA00023277"/>
    </source>
</evidence>
<gene>
    <name evidence="9" type="primary">gph_2</name>
    <name evidence="9" type="ORF">NCTC10529_01865</name>
</gene>